<reference evidence="2 3" key="1">
    <citation type="submission" date="2017-03" db="EMBL/GenBank/DDBJ databases">
        <title>Genome sequencing of Shewanella japonica KCTC 22435.</title>
        <authorList>
            <person name="Kim K.M."/>
        </authorList>
    </citation>
    <scope>NUCLEOTIDE SEQUENCE [LARGE SCALE GENOMIC DNA]</scope>
    <source>
        <strain evidence="2 3">KCTC 22435</strain>
    </source>
</reference>
<proteinExistence type="predicted"/>
<keyword evidence="1" id="KW-0472">Membrane</keyword>
<gene>
    <name evidence="2" type="ORF">SJ2017_0556</name>
</gene>
<keyword evidence="1" id="KW-1133">Transmembrane helix</keyword>
<dbReference type="PANTHER" id="PTHR34980:SF2">
    <property type="entry name" value="INNER MEMBRANE PROTEIN YHAH-RELATED"/>
    <property type="match status" value="1"/>
</dbReference>
<dbReference type="RefSeq" id="WP_055022827.1">
    <property type="nucleotide sequence ID" value="NZ_CANMJJ010000003.1"/>
</dbReference>
<evidence type="ECO:0000313" key="3">
    <source>
        <dbReference type="Proteomes" id="UP000191820"/>
    </source>
</evidence>
<accession>A0ABN4YDQ9</accession>
<dbReference type="InterPro" id="IPR036259">
    <property type="entry name" value="MFS_trans_sf"/>
</dbReference>
<dbReference type="PANTHER" id="PTHR34980">
    <property type="entry name" value="INNER MEMBRANE PROTEIN-RELATED-RELATED"/>
    <property type="match status" value="1"/>
</dbReference>
<dbReference type="Pfam" id="PF05656">
    <property type="entry name" value="DUF805"/>
    <property type="match status" value="1"/>
</dbReference>
<feature type="transmembrane region" description="Helical" evidence="1">
    <location>
        <begin position="23"/>
        <end position="40"/>
    </location>
</feature>
<dbReference type="Proteomes" id="UP000191820">
    <property type="component" value="Chromosome"/>
</dbReference>
<organism evidence="2 3">
    <name type="scientific">Shewanella japonica</name>
    <dbReference type="NCBI Taxonomy" id="93973"/>
    <lineage>
        <taxon>Bacteria</taxon>
        <taxon>Pseudomonadati</taxon>
        <taxon>Pseudomonadota</taxon>
        <taxon>Gammaproteobacteria</taxon>
        <taxon>Alteromonadales</taxon>
        <taxon>Shewanellaceae</taxon>
        <taxon>Shewanella</taxon>
    </lineage>
</organism>
<keyword evidence="1" id="KW-0812">Transmembrane</keyword>
<dbReference type="EMBL" id="CP020472">
    <property type="protein sequence ID" value="ARD20894.1"/>
    <property type="molecule type" value="Genomic_DNA"/>
</dbReference>
<evidence type="ECO:0000256" key="1">
    <source>
        <dbReference type="SAM" id="Phobius"/>
    </source>
</evidence>
<dbReference type="InterPro" id="IPR008523">
    <property type="entry name" value="DUF805"/>
</dbReference>
<name>A0ABN4YDQ9_9GAMM</name>
<dbReference type="SUPFAM" id="SSF103473">
    <property type="entry name" value="MFS general substrate transporter"/>
    <property type="match status" value="1"/>
</dbReference>
<sequence>MDWYIKVLKNYINFKDRARRKEYWFFVLFNVIAGILLGILDNITGTLNPETGYGLLSGIYSLAVFLPALGVSVRRLHDTDRSGWWLLIALIPFIGAFVLLYFFVSDSQSETNRFGPNPKGNEVEI</sequence>
<feature type="transmembrane region" description="Helical" evidence="1">
    <location>
        <begin position="52"/>
        <end position="71"/>
    </location>
</feature>
<keyword evidence="3" id="KW-1185">Reference proteome</keyword>
<protein>
    <submittedName>
        <fullName evidence="2">DUF805 domain-containing protein</fullName>
    </submittedName>
</protein>
<feature type="transmembrane region" description="Helical" evidence="1">
    <location>
        <begin position="83"/>
        <end position="104"/>
    </location>
</feature>
<evidence type="ECO:0000313" key="2">
    <source>
        <dbReference type="EMBL" id="ARD20894.1"/>
    </source>
</evidence>